<dbReference type="GO" id="GO:0042421">
    <property type="term" value="P:norepinephrine biosynthetic process"/>
    <property type="evidence" value="ECO:0007669"/>
    <property type="project" value="TreeGrafter"/>
</dbReference>
<dbReference type="Gene3D" id="2.60.40.420">
    <property type="entry name" value="Cupredoxins - blue copper proteins"/>
    <property type="match status" value="1"/>
</dbReference>
<dbReference type="PANTHER" id="PTHR10157">
    <property type="entry name" value="DOPAMINE BETA HYDROXYLASE RELATED"/>
    <property type="match status" value="1"/>
</dbReference>
<protein>
    <recommendedName>
        <fullName evidence="7">DOMON domain-containing protein</fullName>
    </recommendedName>
</protein>
<organism evidence="9 10">
    <name type="scientific">Didymodactylos carnosus</name>
    <dbReference type="NCBI Taxonomy" id="1234261"/>
    <lineage>
        <taxon>Eukaryota</taxon>
        <taxon>Metazoa</taxon>
        <taxon>Spiralia</taxon>
        <taxon>Gnathifera</taxon>
        <taxon>Rotifera</taxon>
        <taxon>Eurotatoria</taxon>
        <taxon>Bdelloidea</taxon>
        <taxon>Philodinida</taxon>
        <taxon>Philodinidae</taxon>
        <taxon>Didymodactylos</taxon>
    </lineage>
</organism>
<evidence type="ECO:0000256" key="3">
    <source>
        <dbReference type="ARBA" id="ARBA00023008"/>
    </source>
</evidence>
<evidence type="ECO:0000259" key="7">
    <source>
        <dbReference type="PROSITE" id="PS50836"/>
    </source>
</evidence>
<dbReference type="Gene3D" id="2.60.120.230">
    <property type="match status" value="1"/>
</dbReference>
<dbReference type="Proteomes" id="UP000682733">
    <property type="component" value="Unassembled WGS sequence"/>
</dbReference>
<evidence type="ECO:0000256" key="4">
    <source>
        <dbReference type="ARBA" id="ARBA00023157"/>
    </source>
</evidence>
<dbReference type="Pfam" id="PF01082">
    <property type="entry name" value="Cu2_monooxygen"/>
    <property type="match status" value="1"/>
</dbReference>
<dbReference type="SMART" id="SM00664">
    <property type="entry name" value="DoH"/>
    <property type="match status" value="1"/>
</dbReference>
<comment type="similarity">
    <text evidence="1">Belongs to the copper type II ascorbate-dependent monooxygenase family.</text>
</comment>
<keyword evidence="3" id="KW-0186">Copper</keyword>
<dbReference type="Proteomes" id="UP000677228">
    <property type="component" value="Unassembled WGS sequence"/>
</dbReference>
<dbReference type="PROSITE" id="PS50836">
    <property type="entry name" value="DOMON"/>
    <property type="match status" value="1"/>
</dbReference>
<evidence type="ECO:0000256" key="2">
    <source>
        <dbReference type="ARBA" id="ARBA00022723"/>
    </source>
</evidence>
<evidence type="ECO:0000256" key="5">
    <source>
        <dbReference type="ARBA" id="ARBA00023180"/>
    </source>
</evidence>
<dbReference type="InterPro" id="IPR008977">
    <property type="entry name" value="PHM/PNGase_F_dom_sf"/>
</dbReference>
<dbReference type="PANTHER" id="PTHR10157:SF23">
    <property type="entry name" value="MOXD1 HOMOLOG 1"/>
    <property type="match status" value="1"/>
</dbReference>
<dbReference type="SUPFAM" id="SSF49344">
    <property type="entry name" value="CBD9-like"/>
    <property type="match status" value="1"/>
</dbReference>
<comment type="caution">
    <text evidence="9">The sequence shown here is derived from an EMBL/GenBank/DDBJ whole genome shotgun (WGS) entry which is preliminary data.</text>
</comment>
<reference evidence="9" key="1">
    <citation type="submission" date="2021-02" db="EMBL/GenBank/DDBJ databases">
        <authorList>
            <person name="Nowell W R."/>
        </authorList>
    </citation>
    <scope>NUCLEOTIDE SEQUENCE</scope>
</reference>
<evidence type="ECO:0000313" key="9">
    <source>
        <dbReference type="EMBL" id="CAF3582834.1"/>
    </source>
</evidence>
<dbReference type="CDD" id="cd09631">
    <property type="entry name" value="DOMON_DOH"/>
    <property type="match status" value="1"/>
</dbReference>
<dbReference type="InterPro" id="IPR014784">
    <property type="entry name" value="Cu2_ascorb_mOase-like_C"/>
</dbReference>
<dbReference type="SUPFAM" id="SSF49742">
    <property type="entry name" value="PHM/PNGase F"/>
    <property type="match status" value="2"/>
</dbReference>
<keyword evidence="2" id="KW-0479">Metal-binding</keyword>
<dbReference type="InterPro" id="IPR024548">
    <property type="entry name" value="Cu2_monoox_C"/>
</dbReference>
<feature type="signal peptide" evidence="6">
    <location>
        <begin position="1"/>
        <end position="19"/>
    </location>
</feature>
<dbReference type="EMBL" id="CAJOBA010001214">
    <property type="protein sequence ID" value="CAF3582834.1"/>
    <property type="molecule type" value="Genomic_DNA"/>
</dbReference>
<evidence type="ECO:0000313" key="10">
    <source>
        <dbReference type="Proteomes" id="UP000682733"/>
    </source>
</evidence>
<sequence length="521" mass="58953">MISLLHVIVLCATIRESQCLLSGPKSFMKYQYSTELKANIADLHWSVNNDKTEITFELQIKTLGWIALGITGGMKGADIGLGWVDQKGTVHFQDRHAVGEQRPLIDNTSSDWFALNGKEENGWTAIQFKRKLDTCDSLDYPIKYAVPANDTTYHCSIHKIPAYAGKRHVIAHKMLIEDKNRDIVHHLLMYECEPTAEFDDNNLPDGDCYDVYPLTELCIGNIATGWAVGGDSIVEFPDKAGYPVGADFPVKYYLISMHYDNKPLTVGRRDSSGMRFYLGEKLRERDIGYLTLGTDSSPMALAIPPNVDQFIVDSYCQATHTKNFPKEGITVISALPHTHLQGVTVWSKLIRNNRVVKYLYNSDAYDFNYQFDNRLTEPIVLYPCFGTSYNLEMNGNKQHDEYHRFYTTQRAHNTNVDLVVPKTHNVVVANYAFTPKILTIKSGDTVKWINKDFVNGIRHTVTRAVDGKSCKTRKAGTNNFDIDPLQGTLSKTFTKAEIIYYYCIPHCARFGHKGSIIVKSK</sequence>
<gene>
    <name evidence="8" type="ORF">OVA965_LOCUS4573</name>
    <name evidence="9" type="ORF">TMI583_LOCUS4571</name>
</gene>
<dbReference type="InterPro" id="IPR000945">
    <property type="entry name" value="DBH-like"/>
</dbReference>
<dbReference type="Pfam" id="PF03351">
    <property type="entry name" value="DOMON"/>
    <property type="match status" value="1"/>
</dbReference>
<feature type="domain" description="DOMON" evidence="7">
    <location>
        <begin position="39"/>
        <end position="164"/>
    </location>
</feature>
<name>A0A8S2H034_9BILA</name>
<dbReference type="GO" id="GO:0005615">
    <property type="term" value="C:extracellular space"/>
    <property type="evidence" value="ECO:0007669"/>
    <property type="project" value="TreeGrafter"/>
</dbReference>
<evidence type="ECO:0000256" key="1">
    <source>
        <dbReference type="ARBA" id="ARBA00010676"/>
    </source>
</evidence>
<evidence type="ECO:0000313" key="8">
    <source>
        <dbReference type="EMBL" id="CAF0799576.1"/>
    </source>
</evidence>
<evidence type="ECO:0000256" key="6">
    <source>
        <dbReference type="SAM" id="SignalP"/>
    </source>
</evidence>
<keyword evidence="4" id="KW-1015">Disulfide bond</keyword>
<dbReference type="Pfam" id="PF00127">
    <property type="entry name" value="Copper-bind"/>
    <property type="match status" value="1"/>
</dbReference>
<dbReference type="InterPro" id="IPR005018">
    <property type="entry name" value="DOMON_domain"/>
</dbReference>
<dbReference type="GO" id="GO:0004500">
    <property type="term" value="F:dopamine beta-monooxygenase activity"/>
    <property type="evidence" value="ECO:0007669"/>
    <property type="project" value="InterPro"/>
</dbReference>
<dbReference type="InterPro" id="IPR000323">
    <property type="entry name" value="Cu2_ascorb_mOase_N"/>
</dbReference>
<dbReference type="EMBL" id="CAJNOK010001214">
    <property type="protein sequence ID" value="CAF0799576.1"/>
    <property type="molecule type" value="Genomic_DNA"/>
</dbReference>
<proteinExistence type="inferred from homology"/>
<dbReference type="SUPFAM" id="SSF49503">
    <property type="entry name" value="Cupredoxins"/>
    <property type="match status" value="1"/>
</dbReference>
<dbReference type="GO" id="GO:0005507">
    <property type="term" value="F:copper ion binding"/>
    <property type="evidence" value="ECO:0007669"/>
    <property type="project" value="InterPro"/>
</dbReference>
<keyword evidence="5" id="KW-0325">Glycoprotein</keyword>
<dbReference type="InterPro" id="IPR008972">
    <property type="entry name" value="Cupredoxin"/>
</dbReference>
<dbReference type="Gene3D" id="2.60.120.310">
    <property type="entry name" value="Copper type II, ascorbate-dependent monooxygenase, N-terminal domain"/>
    <property type="match status" value="1"/>
</dbReference>
<dbReference type="GO" id="GO:0030667">
    <property type="term" value="C:secretory granule membrane"/>
    <property type="evidence" value="ECO:0007669"/>
    <property type="project" value="TreeGrafter"/>
</dbReference>
<dbReference type="Pfam" id="PF03712">
    <property type="entry name" value="Cu2_monoox_C"/>
    <property type="match status" value="1"/>
</dbReference>
<dbReference type="AlphaFoldDB" id="A0A8S2H034"/>
<keyword evidence="6" id="KW-0732">Signal</keyword>
<dbReference type="GO" id="GO:0042420">
    <property type="term" value="P:dopamine catabolic process"/>
    <property type="evidence" value="ECO:0007669"/>
    <property type="project" value="TreeGrafter"/>
</dbReference>
<accession>A0A8S2H034</accession>
<dbReference type="InterPro" id="IPR045266">
    <property type="entry name" value="DOH_DOMON"/>
</dbReference>
<dbReference type="GO" id="GO:0006589">
    <property type="term" value="P:octopamine biosynthetic process"/>
    <property type="evidence" value="ECO:0007669"/>
    <property type="project" value="TreeGrafter"/>
</dbReference>
<dbReference type="InterPro" id="IPR036939">
    <property type="entry name" value="Cu2_ascorb_mOase_N_sf"/>
</dbReference>
<feature type="chain" id="PRO_5035646850" description="DOMON domain-containing protein" evidence="6">
    <location>
        <begin position="20"/>
        <end position="521"/>
    </location>
</feature>
<dbReference type="GO" id="GO:0009055">
    <property type="term" value="F:electron transfer activity"/>
    <property type="evidence" value="ECO:0007669"/>
    <property type="project" value="InterPro"/>
</dbReference>
<dbReference type="InterPro" id="IPR000923">
    <property type="entry name" value="BlueCu_1"/>
</dbReference>